<keyword evidence="1" id="KW-0472">Membrane</keyword>
<name>A0ABY2MRA8_9LEPT</name>
<feature type="transmembrane region" description="Helical" evidence="1">
    <location>
        <begin position="6"/>
        <end position="26"/>
    </location>
</feature>
<dbReference type="InterPro" id="IPR036188">
    <property type="entry name" value="FAD/NAD-bd_sf"/>
</dbReference>
<evidence type="ECO:0000256" key="1">
    <source>
        <dbReference type="SAM" id="Phobius"/>
    </source>
</evidence>
<evidence type="ECO:0000259" key="2">
    <source>
        <dbReference type="Pfam" id="PF13454"/>
    </source>
</evidence>
<keyword evidence="4" id="KW-1185">Reference proteome</keyword>
<sequence length="477" mass="54450">MEKNNHISVAIVGAGLSGSLLAINLLKKTFDGKIDIFLIESSKKRFGRGVAYSPNSIYQKLNVPAKGMSLFPENPNHFVDWWKSNEKNYFYLGESYDENSFFPRFIFGDYLESTLNSNIQTKSSNKEFFTINDEVVDASKIESQWKIKLSSGAELIVDNLILATGNIPPGNPNYLSNEVLDNKRYLHNPWDDSLFESIQLNETLGILGSGLSMVDVIMTLKRKNFQGKIVSFSRSGKLPKVHSIPDHLNPTPFPELFGNVNDDVNKIRNWLRENDGLSDVNLMNVIRPYTSVIWKSWDAKSQRRFIRHVRPFWESFRHRIPSESMAIISEWIQLGKLTFLKARIQSSRLEKETIEITTLEPHSKFGSYRFDRLINCTGPDTKLKEVKSDLYTNLMKKGYIIQSENGIGFVTGNLGQVKSKEGKFLENLYCLGPLRKNELWESTALREIRDQVNELTSVILNSNSNTKKSDPLNQSSV</sequence>
<evidence type="ECO:0000313" key="3">
    <source>
        <dbReference type="EMBL" id="TGL73251.1"/>
    </source>
</evidence>
<dbReference type="Pfam" id="PF13454">
    <property type="entry name" value="NAD_binding_9"/>
    <property type="match status" value="1"/>
</dbReference>
<dbReference type="InterPro" id="IPR052189">
    <property type="entry name" value="L-asp_N-monooxygenase_NS-form"/>
</dbReference>
<dbReference type="Gene3D" id="3.50.50.60">
    <property type="entry name" value="FAD/NAD(P)-binding domain"/>
    <property type="match status" value="1"/>
</dbReference>
<proteinExistence type="predicted"/>
<dbReference type="SUPFAM" id="SSF51905">
    <property type="entry name" value="FAD/NAD(P)-binding domain"/>
    <property type="match status" value="1"/>
</dbReference>
<dbReference type="PANTHER" id="PTHR40254:SF1">
    <property type="entry name" value="BLR0577 PROTEIN"/>
    <property type="match status" value="1"/>
</dbReference>
<dbReference type="Proteomes" id="UP000297352">
    <property type="component" value="Unassembled WGS sequence"/>
</dbReference>
<gene>
    <name evidence="3" type="ORF">EHQ60_05725</name>
</gene>
<protein>
    <recommendedName>
        <fullName evidence="2">FAD-dependent urate hydroxylase HpyO/Asp monooxygenase CreE-like FAD/NAD(P)-binding domain-containing protein</fullName>
    </recommendedName>
</protein>
<dbReference type="EMBL" id="RQGI01000019">
    <property type="protein sequence ID" value="TGL73251.1"/>
    <property type="molecule type" value="Genomic_DNA"/>
</dbReference>
<dbReference type="PANTHER" id="PTHR40254">
    <property type="entry name" value="BLR0577 PROTEIN"/>
    <property type="match status" value="1"/>
</dbReference>
<keyword evidence="1" id="KW-0812">Transmembrane</keyword>
<organism evidence="3 4">
    <name type="scientific">Leptospira levettii</name>
    <dbReference type="NCBI Taxonomy" id="2023178"/>
    <lineage>
        <taxon>Bacteria</taxon>
        <taxon>Pseudomonadati</taxon>
        <taxon>Spirochaetota</taxon>
        <taxon>Spirochaetia</taxon>
        <taxon>Leptospirales</taxon>
        <taxon>Leptospiraceae</taxon>
        <taxon>Leptospira</taxon>
    </lineage>
</organism>
<reference evidence="4" key="1">
    <citation type="journal article" date="2019" name="PLoS Negl. Trop. Dis.">
        <title>Revisiting the worldwide diversity of Leptospira species in the environment.</title>
        <authorList>
            <person name="Vincent A.T."/>
            <person name="Schiettekatte O."/>
            <person name="Bourhy P."/>
            <person name="Veyrier F.J."/>
            <person name="Picardeau M."/>
        </authorList>
    </citation>
    <scope>NUCLEOTIDE SEQUENCE [LARGE SCALE GENOMIC DNA]</scope>
    <source>
        <strain evidence="4">201702449</strain>
    </source>
</reference>
<comment type="caution">
    <text evidence="3">The sequence shown here is derived from an EMBL/GenBank/DDBJ whole genome shotgun (WGS) entry which is preliminary data.</text>
</comment>
<dbReference type="InterPro" id="IPR038732">
    <property type="entry name" value="HpyO/CreE_NAD-binding"/>
</dbReference>
<keyword evidence="1" id="KW-1133">Transmembrane helix</keyword>
<evidence type="ECO:0000313" key="4">
    <source>
        <dbReference type="Proteomes" id="UP000297352"/>
    </source>
</evidence>
<feature type="domain" description="FAD-dependent urate hydroxylase HpyO/Asp monooxygenase CreE-like FAD/NAD(P)-binding" evidence="2">
    <location>
        <begin position="10"/>
        <end position="166"/>
    </location>
</feature>
<dbReference type="RefSeq" id="WP_135603995.1">
    <property type="nucleotide sequence ID" value="NZ_RQGI01000019.1"/>
</dbReference>
<accession>A0ABY2MRA8</accession>